<keyword evidence="2" id="KW-1185">Reference proteome</keyword>
<feature type="non-terminal residue" evidence="1">
    <location>
        <position position="65"/>
    </location>
</feature>
<reference evidence="1 2" key="1">
    <citation type="submission" date="2021-06" db="EMBL/GenBank/DDBJ databases">
        <title>Caerostris extrusa draft genome.</title>
        <authorList>
            <person name="Kono N."/>
            <person name="Arakawa K."/>
        </authorList>
    </citation>
    <scope>NUCLEOTIDE SEQUENCE [LARGE SCALE GENOMIC DNA]</scope>
</reference>
<dbReference type="EMBL" id="BPLR01011157">
    <property type="protein sequence ID" value="GIY44528.1"/>
    <property type="molecule type" value="Genomic_DNA"/>
</dbReference>
<gene>
    <name evidence="1" type="ORF">CEXT_46801</name>
</gene>
<protein>
    <submittedName>
        <fullName evidence="1">Uncharacterized protein</fullName>
    </submittedName>
</protein>
<organism evidence="1 2">
    <name type="scientific">Caerostris extrusa</name>
    <name type="common">Bark spider</name>
    <name type="synonym">Caerostris bankana</name>
    <dbReference type="NCBI Taxonomy" id="172846"/>
    <lineage>
        <taxon>Eukaryota</taxon>
        <taxon>Metazoa</taxon>
        <taxon>Ecdysozoa</taxon>
        <taxon>Arthropoda</taxon>
        <taxon>Chelicerata</taxon>
        <taxon>Arachnida</taxon>
        <taxon>Araneae</taxon>
        <taxon>Araneomorphae</taxon>
        <taxon>Entelegynae</taxon>
        <taxon>Araneoidea</taxon>
        <taxon>Araneidae</taxon>
        <taxon>Caerostris</taxon>
    </lineage>
</organism>
<comment type="caution">
    <text evidence="1">The sequence shown here is derived from an EMBL/GenBank/DDBJ whole genome shotgun (WGS) entry which is preliminary data.</text>
</comment>
<accession>A0AAV4TCZ3</accession>
<evidence type="ECO:0000313" key="2">
    <source>
        <dbReference type="Proteomes" id="UP001054945"/>
    </source>
</evidence>
<evidence type="ECO:0000313" key="1">
    <source>
        <dbReference type="EMBL" id="GIY44528.1"/>
    </source>
</evidence>
<name>A0AAV4TCZ3_CAEEX</name>
<dbReference type="AlphaFoldDB" id="A0AAV4TCZ3"/>
<dbReference type="Proteomes" id="UP001054945">
    <property type="component" value="Unassembled WGS sequence"/>
</dbReference>
<proteinExistence type="predicted"/>
<sequence length="65" mass="7417">MFLGIPLLQSHPLWAGSGTGRNWCSTRSVHSWKATGVKAIPYPAWEQLFNSLPRLQVLWIIELQK</sequence>